<accession>A0A139I6P7</accession>
<sequence>MLKLLDFIEGNEDIIVTDYYTLENRTFTMVDRNNGSIVQVPIEFYATTPSIANLTRSRPEAYLIPRPWSSVAERLSILGLRVQTLDYSYRSTVEALNITSSSLKGTIYEGHVLNTVTTEPISKDVVLPAGSFLVSTRQKNAALAFITLEPENIDSYVTFGIVPVEEGDEYPIYRVMGE</sequence>
<dbReference type="AlphaFoldDB" id="A0A139I6P7"/>
<protein>
    <submittedName>
        <fullName evidence="1">Uncharacterized protein</fullName>
    </submittedName>
</protein>
<keyword evidence="2" id="KW-1185">Reference proteome</keyword>
<dbReference type="OrthoDB" id="3626597at2759"/>
<proteinExistence type="predicted"/>
<name>A0A139I6P7_9PEZI</name>
<dbReference type="EMBL" id="LFZO01000262">
    <property type="protein sequence ID" value="KXT10417.1"/>
    <property type="molecule type" value="Genomic_DNA"/>
</dbReference>
<gene>
    <name evidence="1" type="ORF">AC579_4405</name>
</gene>
<organism evidence="1 2">
    <name type="scientific">Pseudocercospora musae</name>
    <dbReference type="NCBI Taxonomy" id="113226"/>
    <lineage>
        <taxon>Eukaryota</taxon>
        <taxon>Fungi</taxon>
        <taxon>Dikarya</taxon>
        <taxon>Ascomycota</taxon>
        <taxon>Pezizomycotina</taxon>
        <taxon>Dothideomycetes</taxon>
        <taxon>Dothideomycetidae</taxon>
        <taxon>Mycosphaerellales</taxon>
        <taxon>Mycosphaerellaceae</taxon>
        <taxon>Pseudocercospora</taxon>
    </lineage>
</organism>
<reference evidence="1 2" key="1">
    <citation type="submission" date="2015-07" db="EMBL/GenBank/DDBJ databases">
        <title>Comparative genomics of the Sigatoka disease complex on banana suggests a link between parallel evolutionary changes in Pseudocercospora fijiensis and Pseudocercospora eumusae and increased virulence on the banana host.</title>
        <authorList>
            <person name="Chang T.-C."/>
            <person name="Salvucci A."/>
            <person name="Crous P.W."/>
            <person name="Stergiopoulos I."/>
        </authorList>
    </citation>
    <scope>NUCLEOTIDE SEQUENCE [LARGE SCALE GENOMIC DNA]</scope>
    <source>
        <strain evidence="1 2">CBS 116634</strain>
    </source>
</reference>
<comment type="caution">
    <text evidence="1">The sequence shown here is derived from an EMBL/GenBank/DDBJ whole genome shotgun (WGS) entry which is preliminary data.</text>
</comment>
<evidence type="ECO:0000313" key="1">
    <source>
        <dbReference type="EMBL" id="KXT10417.1"/>
    </source>
</evidence>
<dbReference type="Proteomes" id="UP000073492">
    <property type="component" value="Unassembled WGS sequence"/>
</dbReference>
<evidence type="ECO:0000313" key="2">
    <source>
        <dbReference type="Proteomes" id="UP000073492"/>
    </source>
</evidence>